<dbReference type="Pfam" id="PF00550">
    <property type="entry name" value="PP-binding"/>
    <property type="match status" value="1"/>
</dbReference>
<sequence>MSALAADENADMGPRPDVVGTPRTRRFDPTTSWLHLEEETVATLLLSAVGEVLGLESENMPMGESFMNLGGTDEAAIALKKACMDLGLTVRTKDILQCPTLAELEKRVSTTSTSARSRQSSRGDMDIEPMRAISADAQNAHSRPSSRSSTSTRVQFVNELEELLSGEKLVRNVATIRPKAGILDRKFVVLLSLANSPPSQTQPDNFGLVPPSQSFFAGTQLASLRAKVESTLPADSVPEVWVPLDWMPLDAGGHVDRRRLRTWLQNMNDATYRRVLALGVKESPRAPTTKTELVVQRIAAKVLHMPLEQVGVNFALGPLGADDMLAMEFVALCKHESVFLTASEVLGSSTLADLAMVAASRGGVAPGLEEGTPDSFHLSPMQRLYFRTTMGGDLAARASHDGSYRFNQSLLLLCKRHCTVEDISMAIQTLVRHHFILRARFCHGGGTWTRTILPTVEGSYSFNQHSVSSDHEVEGVIARTQARLNVEAGPVFSVDYLSTHDARQMLYLAAHHLVVDLPSWRVMIYDLDELLANRCLLSPRSTTFGKWTDFQRAKLDMLAPPDVPALELQASKHAYWGLENVTNHHGDALEVTFSLTADLTALLNTTCNQVFRTDSVDIYLAALMLSFAQTFHDRPVPDVWVQEHGRDHWNPEVDIAEMVGWLTTLCPVSQKIENTADFVHVLRRLKDHRRSVPDRGAPFLARLFNGQEHGAVTEDCPFEITFSHAGSLQHLERDNGVLEPLVMPGRTLASPTSDIGPKVGRMALFEITAMVDDGVAKVKMLYHRHTRHQPRISAWMRNFDQVLVDAIGQLQHHPRELTLADVPHLDVTYEGLDLFNKQRVAVLNRTSVRDIDAIYPVTAVEQSILVSQVQRTETCFLHAIYEFASPTGDPIDVARICTAWESVTLRHTALRTVFTESVSESGLFDKVILRRTSPDMLFIDTPSGEDPLDELNKLPNLRSTDGKPNHRLSVSTSSAKTLVKLDISTALCDSISIHLLMADLRRAYVANKTISDCVPFPFPTYLRYLKEARGESTYEYWKDRLQGVQPCLFPRLTTQPGVQQMMANASLELDMAAQELADFVRAQRTSIGALLRLAWGLMLRAFTGSNVVCFGYQTIGRECAIEDIRHTVGSFANVVTCNYDLLPSKSLNSTFASVEEQLTESLRYQHATVEEIQHALGMSGGKRLFNSCLTFTEEPADLNGKVATRADLEANLEVRSVSHQQTFDMDVAVNTRFFKGKLAVDVSQRVMSPDQALGVAHTFGRAISAIMASPEGSIGRTNLFTKHDHGQILRWGTGWSKKEVQTRVMIHDLVSRQATSQPDTQAVCAWDGDFSYKQLDDNATRLSHYLNDAGVGPHSVVPVVMDKGRLAPVAMLAVLKTGAAFVPLDAEELTLIQPIFDCLNSRVAVASDQAALVLGNLFDRVVVFDENLLRQLPGDFHQRRSMLSIMSPDDTACLLFTPAAKEVKGTSFSHTALAATFLHQGPAARITARSRVMQLSSFSVDIAVAEIFTTLVHGGCLMRVNWSYMTPRLSRKLDTTQLETVETVCFRTLSLDEETYNIWHGKATVMLAYGAGVSPLGISFAEVSGTHRLTTIGRPVAGNLWIINPDDGRNLVPVGALGELVIEGPMLGWPYPPKELGCQDEGLEVGGKKKTGCFKTGHRVRYTESGLIDFVSGQREHLHLDGNVVDLAEIELHVRRCLGQGVDVVVEAISFRREQVPVLAAFLELGDTLCDGEEDLTKLSATTRERVYMAKQLVKMGVKNTLAPSLVPSIFIPLKTLPLRSSLQVDRGRLQTLLHSLSKEELLALGEAPKPQDDAQGVGLTPLPLTQAEDRMRCLWARLLGVEEQTISSSDSFFCAGGDEVLACQLVTLCRHEGINMTIADVMGGARLTELCRGMVTTEATDGPPSYEGAESPTPVPAPAVNPASMVNDAFIERVIAPKVGVHHQAIRDMAEASATQMRYIESGMLRGRADINYFTFHFRGSVKAQRLEEACQMLVTTHPILRTAFVPHNRRVFQAVVKPFRVEFKRHDSASWRLSRLEEKVIRRDQCTPVTFCAPMTKFTYLDAGKQSTLVMRLSKAQFDDLSIALLLKDLKRFYDATGDAPQRPSFCDFVRCAAVANGQGADEYWKTLLEGSTMSRFVAHAKPHLVSSRVKTLRRWIPVGSLSNLGITFETVLKAAWAIVLASLSASSDVVFGELIDGRHVRLSGGRSVAGVMGPTINTIPVRVRFPESTLTPLALLQYVQAQRIAGLRYENLGFLHLVERCTQWPYWTRCSTVVQHQYEDTALKPGEPKTFHLGTATCRFTLVEAKAQDVPDMLVQSMLRGTSKAVLSVTYDADRVPLAMAEQALRMLCGAVTMLTSVSIIQPLVPAGYSYRALGKTIPMAPASHRATMIPVAPGLARKASPGSASSMLPRDKTRAIRDVVETAWTNLLDPLALGVPQDQLPHAAFYDLWGSLITAAQLAAYLNREVPKLGLPGTDAGLEITMEEVVNNPTMNTQFALIVGKLKTRDGSASEAAPMDPNEAARQQAQEEDGSKTRKKAGVGNLVASSTLGKRLRRFTSSVARASPAKHPAGAPLGMVSTPTRPSMARCGRASPNVGRNSHNPGRNRPKPVRTSPVPGRNSPVGGHQAPQLRNLSVFAAITEEPEEEEEEEKEKVSRPKKPGAQGVRLDGDGPTAAAPKRGRSTVKRSTGDLSAASGAAITLSSSSGGSTNGTADDDDDDEEGNNARDATPASLQRQQQCRESTPPTVPTTPEMSGEEERVISPLSARGGNNSLGLFL</sequence>
<dbReference type="SUPFAM" id="SSF56801">
    <property type="entry name" value="Acetyl-CoA synthetase-like"/>
    <property type="match status" value="2"/>
</dbReference>
<dbReference type="InterPro" id="IPR045851">
    <property type="entry name" value="AMP-bd_C_sf"/>
</dbReference>
<evidence type="ECO:0000256" key="5">
    <source>
        <dbReference type="SAM" id="MobiDB-lite"/>
    </source>
</evidence>
<keyword evidence="2" id="KW-0597">Phosphoprotein</keyword>
<keyword evidence="3" id="KW-0436">Ligase</keyword>
<dbReference type="FunFam" id="3.30.300.30:FF:000015">
    <property type="entry name" value="Nonribosomal peptide synthase SidD"/>
    <property type="match status" value="1"/>
</dbReference>
<protein>
    <recommendedName>
        <fullName evidence="11">Carrier domain-containing protein</fullName>
    </recommendedName>
</protein>
<comment type="similarity">
    <text evidence="4">Belongs to the NRP synthetase family.</text>
</comment>
<feature type="domain" description="Condensation" evidence="8">
    <location>
        <begin position="890"/>
        <end position="1288"/>
    </location>
</feature>
<dbReference type="SUPFAM" id="SSF47336">
    <property type="entry name" value="ACP-like"/>
    <property type="match status" value="3"/>
</dbReference>
<feature type="compositionally biased region" description="Low complexity" evidence="5">
    <location>
        <begin position="2695"/>
        <end position="2715"/>
    </location>
</feature>
<feature type="compositionally biased region" description="Acidic residues" evidence="5">
    <location>
        <begin position="2716"/>
        <end position="2725"/>
    </location>
</feature>
<name>A0AAD9I6N3_9PEZI</name>
<dbReference type="InterPro" id="IPR023213">
    <property type="entry name" value="CAT-like_dom_sf"/>
</dbReference>
<evidence type="ECO:0000259" key="6">
    <source>
        <dbReference type="Pfam" id="PF00501"/>
    </source>
</evidence>
<evidence type="ECO:0000313" key="9">
    <source>
        <dbReference type="EMBL" id="KAK2072011.1"/>
    </source>
</evidence>
<dbReference type="PANTHER" id="PTHR45398">
    <property type="match status" value="1"/>
</dbReference>
<dbReference type="InterPro" id="IPR001242">
    <property type="entry name" value="Condensation_dom"/>
</dbReference>
<dbReference type="InterPro" id="IPR042099">
    <property type="entry name" value="ANL_N_sf"/>
</dbReference>
<evidence type="ECO:0008006" key="11">
    <source>
        <dbReference type="Google" id="ProtNLM"/>
    </source>
</evidence>
<feature type="region of interest" description="Disordered" evidence="5">
    <location>
        <begin position="1901"/>
        <end position="1920"/>
    </location>
</feature>
<dbReference type="Gene3D" id="3.40.50.12780">
    <property type="entry name" value="N-terminal domain of ligase-like"/>
    <property type="match status" value="1"/>
</dbReference>
<feature type="region of interest" description="Disordered" evidence="5">
    <location>
        <begin position="2562"/>
        <end position="2780"/>
    </location>
</feature>
<gene>
    <name evidence="9" type="ORF">P8C59_006389</name>
</gene>
<dbReference type="FunFam" id="3.30.559.30:FF:000002">
    <property type="entry name" value="Nonribosomal peptide synthase Pes1"/>
    <property type="match status" value="1"/>
</dbReference>
<dbReference type="InterPro" id="IPR009081">
    <property type="entry name" value="PP-bd_ACP"/>
</dbReference>
<feature type="region of interest" description="Disordered" evidence="5">
    <location>
        <begin position="2511"/>
        <end position="2546"/>
    </location>
</feature>
<feature type="domain" description="Condensation" evidence="8">
    <location>
        <begin position="1949"/>
        <end position="2267"/>
    </location>
</feature>
<dbReference type="Gene3D" id="3.30.559.10">
    <property type="entry name" value="Chloramphenicol acetyltransferase-like domain"/>
    <property type="match status" value="3"/>
</dbReference>
<dbReference type="InterPro" id="IPR036736">
    <property type="entry name" value="ACP-like_sf"/>
</dbReference>
<comment type="caution">
    <text evidence="9">The sequence shown here is derived from an EMBL/GenBank/DDBJ whole genome shotgun (WGS) entry which is preliminary data.</text>
</comment>
<evidence type="ECO:0000256" key="1">
    <source>
        <dbReference type="ARBA" id="ARBA00022450"/>
    </source>
</evidence>
<feature type="domain" description="AMP-dependent synthetase/ligase" evidence="6">
    <location>
        <begin position="1311"/>
        <end position="1627"/>
    </location>
</feature>
<dbReference type="GO" id="GO:0016874">
    <property type="term" value="F:ligase activity"/>
    <property type="evidence" value="ECO:0007669"/>
    <property type="project" value="UniProtKB-KW"/>
</dbReference>
<proteinExistence type="inferred from homology"/>
<evidence type="ECO:0000259" key="8">
    <source>
        <dbReference type="Pfam" id="PF00668"/>
    </source>
</evidence>
<dbReference type="Gene3D" id="3.30.559.30">
    <property type="entry name" value="Nonribosomal peptide synthetase, condensation domain"/>
    <property type="match status" value="3"/>
</dbReference>
<accession>A0AAD9I6N3</accession>
<dbReference type="Pfam" id="PF00668">
    <property type="entry name" value="Condensation"/>
    <property type="match status" value="3"/>
</dbReference>
<feature type="compositionally biased region" description="Acidic residues" evidence="5">
    <location>
        <begin position="2644"/>
        <end position="2653"/>
    </location>
</feature>
<dbReference type="Gene3D" id="1.10.1200.10">
    <property type="entry name" value="ACP-like"/>
    <property type="match status" value="3"/>
</dbReference>
<feature type="region of interest" description="Disordered" evidence="5">
    <location>
        <begin position="1"/>
        <end position="24"/>
    </location>
</feature>
<feature type="region of interest" description="Disordered" evidence="5">
    <location>
        <begin position="106"/>
        <end position="128"/>
    </location>
</feature>
<evidence type="ECO:0000259" key="7">
    <source>
        <dbReference type="Pfam" id="PF00550"/>
    </source>
</evidence>
<evidence type="ECO:0000256" key="4">
    <source>
        <dbReference type="ARBA" id="ARBA00029454"/>
    </source>
</evidence>
<dbReference type="EMBL" id="JAQQPM010000005">
    <property type="protein sequence ID" value="KAK2072011.1"/>
    <property type="molecule type" value="Genomic_DNA"/>
</dbReference>
<dbReference type="SUPFAM" id="SSF52777">
    <property type="entry name" value="CoA-dependent acyltransferases"/>
    <property type="match status" value="6"/>
</dbReference>
<evidence type="ECO:0000256" key="3">
    <source>
        <dbReference type="ARBA" id="ARBA00022598"/>
    </source>
</evidence>
<dbReference type="InterPro" id="IPR000873">
    <property type="entry name" value="AMP-dep_synth/lig_dom"/>
</dbReference>
<dbReference type="Proteomes" id="UP001217918">
    <property type="component" value="Unassembled WGS sequence"/>
</dbReference>
<evidence type="ECO:0000313" key="10">
    <source>
        <dbReference type="Proteomes" id="UP001217918"/>
    </source>
</evidence>
<reference evidence="9" key="1">
    <citation type="journal article" date="2023" name="Mol. Plant Microbe Interact.">
        <title>Elucidating the Obligate Nature and Biological Capacity of an Invasive Fungal Corn Pathogen.</title>
        <authorList>
            <person name="MacCready J.S."/>
            <person name="Roggenkamp E.M."/>
            <person name="Gdanetz K."/>
            <person name="Chilvers M.I."/>
        </authorList>
    </citation>
    <scope>NUCLEOTIDE SEQUENCE</scope>
    <source>
        <strain evidence="9">PM02</strain>
    </source>
</reference>
<dbReference type="Gene3D" id="3.30.300.30">
    <property type="match status" value="2"/>
</dbReference>
<organism evidence="9 10">
    <name type="scientific">Phyllachora maydis</name>
    <dbReference type="NCBI Taxonomy" id="1825666"/>
    <lineage>
        <taxon>Eukaryota</taxon>
        <taxon>Fungi</taxon>
        <taxon>Dikarya</taxon>
        <taxon>Ascomycota</taxon>
        <taxon>Pezizomycotina</taxon>
        <taxon>Sordariomycetes</taxon>
        <taxon>Sordariomycetidae</taxon>
        <taxon>Phyllachorales</taxon>
        <taxon>Phyllachoraceae</taxon>
        <taxon>Phyllachora</taxon>
    </lineage>
</organism>
<evidence type="ECO:0000256" key="2">
    <source>
        <dbReference type="ARBA" id="ARBA00022553"/>
    </source>
</evidence>
<feature type="domain" description="Carrier" evidence="7">
    <location>
        <begin position="1831"/>
        <end position="1893"/>
    </location>
</feature>
<feature type="compositionally biased region" description="Polar residues" evidence="5">
    <location>
        <begin position="2771"/>
        <end position="2780"/>
    </location>
</feature>
<feature type="compositionally biased region" description="Polar residues" evidence="5">
    <location>
        <begin position="2734"/>
        <end position="2744"/>
    </location>
</feature>
<dbReference type="Pfam" id="PF00501">
    <property type="entry name" value="AMP-binding"/>
    <property type="match status" value="1"/>
</dbReference>
<keyword evidence="1" id="KW-0596">Phosphopantetheine</keyword>
<dbReference type="PANTHER" id="PTHR45398:SF1">
    <property type="entry name" value="ENZYME, PUTATIVE (JCVI)-RELATED"/>
    <property type="match status" value="1"/>
</dbReference>
<feature type="domain" description="Condensation" evidence="8">
    <location>
        <begin position="378"/>
        <end position="820"/>
    </location>
</feature>
<feature type="compositionally biased region" description="Low complexity" evidence="5">
    <location>
        <begin position="109"/>
        <end position="120"/>
    </location>
</feature>
<keyword evidence="10" id="KW-1185">Reference proteome</keyword>